<dbReference type="Gene3D" id="3.10.129.110">
    <property type="entry name" value="Polyketide synthase dehydratase"/>
    <property type="match status" value="1"/>
</dbReference>
<dbReference type="RefSeq" id="WP_209311539.1">
    <property type="nucleotide sequence ID" value="NZ_JAAVJB010000442.1"/>
</dbReference>
<dbReference type="InterPro" id="IPR049552">
    <property type="entry name" value="PKS_DH_N"/>
</dbReference>
<dbReference type="Proteomes" id="UP000746503">
    <property type="component" value="Unassembled WGS sequence"/>
</dbReference>
<evidence type="ECO:0000259" key="5">
    <source>
        <dbReference type="PROSITE" id="PS52019"/>
    </source>
</evidence>
<dbReference type="Gene3D" id="3.30.70.3290">
    <property type="match status" value="1"/>
</dbReference>
<dbReference type="Gene3D" id="3.40.366.10">
    <property type="entry name" value="Malonyl-Coenzyme A Acyl Carrier Protein, domain 2"/>
    <property type="match status" value="1"/>
</dbReference>
<proteinExistence type="predicted"/>
<evidence type="ECO:0000256" key="2">
    <source>
        <dbReference type="ARBA" id="ARBA00022679"/>
    </source>
</evidence>
<dbReference type="SUPFAM" id="SSF52151">
    <property type="entry name" value="FabD/lysophospholipase-like"/>
    <property type="match status" value="1"/>
</dbReference>
<feature type="non-terminal residue" evidence="6">
    <location>
        <position position="1"/>
    </location>
</feature>
<comment type="caution">
    <text evidence="6">The sequence shown here is derived from an EMBL/GenBank/DDBJ whole genome shotgun (WGS) entry which is preliminary data.</text>
</comment>
<feature type="region of interest" description="N-terminal hotdog fold" evidence="4">
    <location>
        <begin position="143"/>
        <end position="271"/>
    </location>
</feature>
<feature type="active site" description="Proton donor; for dehydratase activity" evidence="4">
    <location>
        <position position="344"/>
    </location>
</feature>
<dbReference type="PANTHER" id="PTHR43775:SF51">
    <property type="entry name" value="INACTIVE PHENOLPHTHIOCEROL SYNTHESIS POLYKETIDE SYNTHASE TYPE I PKS1-RELATED"/>
    <property type="match status" value="1"/>
</dbReference>
<feature type="domain" description="PKS/mFAS DH" evidence="5">
    <location>
        <begin position="143"/>
        <end position="420"/>
    </location>
</feature>
<dbReference type="InterPro" id="IPR042104">
    <property type="entry name" value="PKS_dehydratase_sf"/>
</dbReference>
<sequence>GVEHKPAKLPLISTLTGEPESVFGSEYWVRQVRESVRFADAVAAAQVQGVTRFLEIGPDTTLTALAAGSVEGTVVATSHREHDETTALMAAMAALHVDGWSPDWTQLLAQYRPAYIDLPTYPFQRQRYWLHSGVATPEGTGGHPLIASATRVADTGDLLFTSKLSTATHPWLADHAVGGAVIVPGTALVELLIPAGDEAGLGRIDELTLEAPLVLPERMPVELQLAVRAPGGDALDGKRQFTMHSRPDGSGPEAPWTRHATGVLATAGAEEPFELTQWPPKGAEPVQLDGFYDRLADDGLAYGPMFRGLRSAWTLADEAYAEVALPDQALDEAGAYGLHPALFDAALHAIGVSGAASGEPVLPFAWTGVELHAAGASSVRVRVAPAGNGAVSLRIADSDGKPVATVEALHVRPASGLNASAAPASGITDAMFTVGWETTELTQADQAQPELFRVLRAGGEAVGRAPADVRGEVSRVLGVVQSWLAEGAADARLVVLTRGAVALPGEDV</sequence>
<dbReference type="InterPro" id="IPR050091">
    <property type="entry name" value="PKS_NRPS_Biosynth_Enz"/>
</dbReference>
<evidence type="ECO:0000256" key="3">
    <source>
        <dbReference type="ARBA" id="ARBA00023268"/>
    </source>
</evidence>
<dbReference type="InterPro" id="IPR016035">
    <property type="entry name" value="Acyl_Trfase/lysoPLipase"/>
</dbReference>
<evidence type="ECO:0000256" key="4">
    <source>
        <dbReference type="PROSITE-ProRule" id="PRU01363"/>
    </source>
</evidence>
<evidence type="ECO:0000256" key="1">
    <source>
        <dbReference type="ARBA" id="ARBA00004792"/>
    </source>
</evidence>
<dbReference type="SMART" id="SM00826">
    <property type="entry name" value="PKS_DH"/>
    <property type="match status" value="1"/>
</dbReference>
<protein>
    <submittedName>
        <fullName evidence="6">Beta-ketoacyl synthase</fullName>
    </submittedName>
</protein>
<dbReference type="InterPro" id="IPR001227">
    <property type="entry name" value="Ac_transferase_dom_sf"/>
</dbReference>
<dbReference type="PANTHER" id="PTHR43775">
    <property type="entry name" value="FATTY ACID SYNTHASE"/>
    <property type="match status" value="1"/>
</dbReference>
<comment type="pathway">
    <text evidence="1">Antibiotic biosynthesis.</text>
</comment>
<name>A0ABX1ASX7_9ACTN</name>
<feature type="active site" description="Proton acceptor; for dehydratase activity" evidence="4">
    <location>
        <position position="175"/>
    </location>
</feature>
<organism evidence="6 7">
    <name type="scientific">Streptomyces spiramenti</name>
    <dbReference type="NCBI Taxonomy" id="2720606"/>
    <lineage>
        <taxon>Bacteria</taxon>
        <taxon>Bacillati</taxon>
        <taxon>Actinomycetota</taxon>
        <taxon>Actinomycetes</taxon>
        <taxon>Kitasatosporales</taxon>
        <taxon>Streptomycetaceae</taxon>
        <taxon>Streptomyces</taxon>
    </lineage>
</organism>
<accession>A0ABX1ASX7</accession>
<evidence type="ECO:0000313" key="6">
    <source>
        <dbReference type="EMBL" id="NJP69256.1"/>
    </source>
</evidence>
<dbReference type="Pfam" id="PF14765">
    <property type="entry name" value="PS-DH"/>
    <property type="match status" value="1"/>
</dbReference>
<keyword evidence="2" id="KW-0808">Transferase</keyword>
<feature type="non-terminal residue" evidence="6">
    <location>
        <position position="508"/>
    </location>
</feature>
<evidence type="ECO:0000313" key="7">
    <source>
        <dbReference type="Proteomes" id="UP000746503"/>
    </source>
</evidence>
<dbReference type="InterPro" id="IPR020807">
    <property type="entry name" value="PKS_DH"/>
</dbReference>
<dbReference type="InterPro" id="IPR049551">
    <property type="entry name" value="PKS_DH_C"/>
</dbReference>
<dbReference type="InterPro" id="IPR049900">
    <property type="entry name" value="PKS_mFAS_DH"/>
</dbReference>
<gene>
    <name evidence="6" type="ORF">HCJ92_24005</name>
</gene>
<keyword evidence="3" id="KW-0511">Multifunctional enzyme</keyword>
<dbReference type="PROSITE" id="PS52019">
    <property type="entry name" value="PKS_MFAS_DH"/>
    <property type="match status" value="1"/>
</dbReference>
<reference evidence="6 7" key="1">
    <citation type="submission" date="2020-03" db="EMBL/GenBank/DDBJ databases">
        <title>Draft genome of Streptomyces sp. ventii, isolated from the Axial Seamount in the Pacific Ocean, and resequencing of the two type strains Streptomyces lonarensis strain NCL 716 and Streptomyces bohaiensis strain 11A07.</title>
        <authorList>
            <person name="Loughran R.M."/>
            <person name="Pfannmuller K.M."/>
            <person name="Wasson B.J."/>
            <person name="Deadmond M.C."/>
            <person name="Paddock B.E."/>
            <person name="Koyack M.J."/>
            <person name="Gallegos D.A."/>
            <person name="Mitchell E.A."/>
            <person name="Ushijima B."/>
            <person name="Saw J.H."/>
            <person name="Mcphail K.L."/>
            <person name="Videau P."/>
        </authorList>
    </citation>
    <scope>NUCLEOTIDE SEQUENCE [LARGE SCALE GENOMIC DNA]</scope>
    <source>
        <strain evidence="7">5675061</strain>
    </source>
</reference>
<dbReference type="Pfam" id="PF21089">
    <property type="entry name" value="PKS_DH_N"/>
    <property type="match status" value="1"/>
</dbReference>
<keyword evidence="7" id="KW-1185">Reference proteome</keyword>
<dbReference type="EMBL" id="JAAVJB010000442">
    <property type="protein sequence ID" value="NJP69256.1"/>
    <property type="molecule type" value="Genomic_DNA"/>
</dbReference>
<feature type="region of interest" description="C-terminal hotdog fold" evidence="4">
    <location>
        <begin position="283"/>
        <end position="420"/>
    </location>
</feature>